<sequence>MGWEISMTFRSTHQFLRFLSLLFAVLCVTTSLVAAEPPTMKRPSIRLRATYGLNTYRLAEFVAGETISVRAEVHGGKADPEGNYHFATEATLVGGSNKTIGTIKLQKHKPNRYGGLTTQLSLAVPQDAPEGTYRLRVTVHDLIGSSESTSELEIKLLPAQSQGVTELRLVWEPATSLRDAQTYLVAAVSPELIGPGRRDVQCTMIVWDEHKKIVGKPVSATITGPQKNDENGRPYNLSLQLPALTPGNYQIRLLAPNELGREATQYQIDYRIPAFASVVDAVR</sequence>
<comment type="caution">
    <text evidence="1">The sequence shown here is derived from an EMBL/GenBank/DDBJ whole genome shotgun (WGS) entry which is preliminary data.</text>
</comment>
<organism evidence="1 2">
    <name type="scientific">Blastopirellula marina</name>
    <dbReference type="NCBI Taxonomy" id="124"/>
    <lineage>
        <taxon>Bacteria</taxon>
        <taxon>Pseudomonadati</taxon>
        <taxon>Planctomycetota</taxon>
        <taxon>Planctomycetia</taxon>
        <taxon>Pirellulales</taxon>
        <taxon>Pirellulaceae</taxon>
        <taxon>Blastopirellula</taxon>
    </lineage>
</organism>
<accession>A0A2S8GBJ7</accession>
<dbReference type="AlphaFoldDB" id="A0A2S8GBJ7"/>
<dbReference type="Proteomes" id="UP000239388">
    <property type="component" value="Unassembled WGS sequence"/>
</dbReference>
<protein>
    <submittedName>
        <fullName evidence="1">Uncharacterized protein</fullName>
    </submittedName>
</protein>
<evidence type="ECO:0000313" key="1">
    <source>
        <dbReference type="EMBL" id="PQO41651.1"/>
    </source>
</evidence>
<dbReference type="EMBL" id="PUIB01000005">
    <property type="protein sequence ID" value="PQO41651.1"/>
    <property type="molecule type" value="Genomic_DNA"/>
</dbReference>
<name>A0A2S8GBJ7_9BACT</name>
<evidence type="ECO:0000313" key="2">
    <source>
        <dbReference type="Proteomes" id="UP000239388"/>
    </source>
</evidence>
<gene>
    <name evidence="1" type="ORF">C5Y98_02700</name>
</gene>
<proteinExistence type="predicted"/>
<reference evidence="1 2" key="1">
    <citation type="submission" date="2018-02" db="EMBL/GenBank/DDBJ databases">
        <title>Comparative genomes isolates from brazilian mangrove.</title>
        <authorList>
            <person name="Araujo J.E."/>
            <person name="Taketani R.G."/>
            <person name="Silva M.C.P."/>
            <person name="Loureco M.V."/>
            <person name="Andreote F.D."/>
        </authorList>
    </citation>
    <scope>NUCLEOTIDE SEQUENCE [LARGE SCALE GENOMIC DNA]</scope>
    <source>
        <strain evidence="1 2">NAP PRIS-MGV</strain>
    </source>
</reference>